<keyword evidence="7 12" id="KW-1278">Translocase</keyword>
<dbReference type="SUPFAM" id="SSF47917">
    <property type="entry name" value="C-terminal domain of alpha and beta subunits of F1 ATP synthase"/>
    <property type="match status" value="1"/>
</dbReference>
<dbReference type="InterPro" id="IPR000793">
    <property type="entry name" value="ATP_synth_asu_C"/>
</dbReference>
<dbReference type="EC" id="7.1.2.2" evidence="12"/>
<dbReference type="HAMAP" id="MF_01346">
    <property type="entry name" value="ATP_synth_alpha_bact"/>
    <property type="match status" value="1"/>
</dbReference>
<dbReference type="FunFam" id="3.40.50.300:FF:000002">
    <property type="entry name" value="ATP synthase subunit alpha"/>
    <property type="match status" value="1"/>
</dbReference>
<evidence type="ECO:0000256" key="11">
    <source>
        <dbReference type="ARBA" id="ARBA00023310"/>
    </source>
</evidence>
<comment type="subcellular location">
    <subcellularLocation>
        <location evidence="12">Cell membrane</location>
        <topology evidence="12">Peripheral membrane protein</topology>
    </subcellularLocation>
    <subcellularLocation>
        <location evidence="1">Membrane</location>
        <topology evidence="1">Peripheral membrane protein</topology>
    </subcellularLocation>
</comment>
<keyword evidence="9 12" id="KW-0472">Membrane</keyword>
<evidence type="ECO:0000256" key="12">
    <source>
        <dbReference type="HAMAP-Rule" id="MF_01346"/>
    </source>
</evidence>
<dbReference type="GO" id="GO:0046933">
    <property type="term" value="F:proton-transporting ATP synthase activity, rotational mechanism"/>
    <property type="evidence" value="ECO:0007669"/>
    <property type="project" value="UniProtKB-UniRule"/>
</dbReference>
<dbReference type="NCBIfam" id="NF009884">
    <property type="entry name" value="PRK13343.1"/>
    <property type="match status" value="1"/>
</dbReference>
<dbReference type="Pfam" id="PF02874">
    <property type="entry name" value="ATP-synt_ab_N"/>
    <property type="match status" value="1"/>
</dbReference>
<keyword evidence="6 12" id="KW-0067">ATP-binding</keyword>
<keyword evidence="10 12" id="KW-0139">CF(1)</keyword>
<evidence type="ECO:0000313" key="16">
    <source>
        <dbReference type="EMBL" id="SEF39068.1"/>
    </source>
</evidence>
<keyword evidence="8 12" id="KW-0406">Ion transport</keyword>
<dbReference type="PROSITE" id="PS00152">
    <property type="entry name" value="ATPASE_ALPHA_BETA"/>
    <property type="match status" value="1"/>
</dbReference>
<dbReference type="Pfam" id="PF00306">
    <property type="entry name" value="ATP-synt_ab_C"/>
    <property type="match status" value="1"/>
</dbReference>
<dbReference type="SUPFAM" id="SSF50615">
    <property type="entry name" value="N-terminal domain of alpha and beta subunits of F1 ATP synthase"/>
    <property type="match status" value="1"/>
</dbReference>
<proteinExistence type="inferred from homology"/>
<dbReference type="CDD" id="cd18113">
    <property type="entry name" value="ATP-synt_F1_alpha_C"/>
    <property type="match status" value="1"/>
</dbReference>
<feature type="binding site" evidence="12">
    <location>
        <begin position="168"/>
        <end position="175"/>
    </location>
    <ligand>
        <name>ATP</name>
        <dbReference type="ChEBI" id="CHEBI:30616"/>
    </ligand>
</feature>
<keyword evidence="17" id="KW-1185">Reference proteome</keyword>
<evidence type="ECO:0000313" key="17">
    <source>
        <dbReference type="Proteomes" id="UP000242850"/>
    </source>
</evidence>
<evidence type="ECO:0000259" key="13">
    <source>
        <dbReference type="Pfam" id="PF00006"/>
    </source>
</evidence>
<dbReference type="Pfam" id="PF00006">
    <property type="entry name" value="ATP-synt_ab"/>
    <property type="match status" value="1"/>
</dbReference>
<dbReference type="InterPro" id="IPR036121">
    <property type="entry name" value="ATPase_F1/V1/A1_a/bsu_N_sf"/>
</dbReference>
<dbReference type="InterPro" id="IPR020003">
    <property type="entry name" value="ATPase_a/bsu_AS"/>
</dbReference>
<dbReference type="InterPro" id="IPR027417">
    <property type="entry name" value="P-loop_NTPase"/>
</dbReference>
<dbReference type="OrthoDB" id="9803053at2"/>
<dbReference type="InterPro" id="IPR033732">
    <property type="entry name" value="ATP_synth_F1_a_nt-bd_dom"/>
</dbReference>
<feature type="site" description="Required for activity" evidence="12">
    <location>
        <position position="361"/>
    </location>
</feature>
<name>A0A1H5RMW5_9CLOT</name>
<evidence type="ECO:0000256" key="4">
    <source>
        <dbReference type="ARBA" id="ARBA00022475"/>
    </source>
</evidence>
<dbReference type="SUPFAM" id="SSF52540">
    <property type="entry name" value="P-loop containing nucleoside triphosphate hydrolases"/>
    <property type="match status" value="1"/>
</dbReference>
<evidence type="ECO:0000256" key="8">
    <source>
        <dbReference type="ARBA" id="ARBA00023065"/>
    </source>
</evidence>
<dbReference type="CDD" id="cd01132">
    <property type="entry name" value="F1-ATPase_alpha_CD"/>
    <property type="match status" value="1"/>
</dbReference>
<dbReference type="Gene3D" id="1.20.150.20">
    <property type="entry name" value="ATP synthase alpha/beta chain, C-terminal domain"/>
    <property type="match status" value="1"/>
</dbReference>
<dbReference type="InterPro" id="IPR005294">
    <property type="entry name" value="ATP_synth_F1_asu"/>
</dbReference>
<dbReference type="EMBL" id="FNUK01000001">
    <property type="protein sequence ID" value="SEF39068.1"/>
    <property type="molecule type" value="Genomic_DNA"/>
</dbReference>
<evidence type="ECO:0000256" key="5">
    <source>
        <dbReference type="ARBA" id="ARBA00022741"/>
    </source>
</evidence>
<reference evidence="17" key="1">
    <citation type="submission" date="2016-10" db="EMBL/GenBank/DDBJ databases">
        <authorList>
            <person name="Varghese N."/>
            <person name="Submissions S."/>
        </authorList>
    </citation>
    <scope>NUCLEOTIDE SEQUENCE [LARGE SCALE GENOMIC DNA]</scope>
    <source>
        <strain evidence="17">DSM 5463</strain>
    </source>
</reference>
<sequence>MVKVDEISSIIKAQLSKYKNEIHLADTGTVVQVGDGIARIYGLYNVMAGELLEFPNNIYGMALNLEENNVGAVLFGPDQGIKEGDIVVRTKRVVEVPVGEELIGRVVNPLGQPIDGKGPINAKKTRPVERVAPGVIERKSVKEPMQTGIKAIDSMVPIGKGQRELIIGDRQTGKTAIAIDAIINQKGKDMICIYVAIGQKQSTVAQIVNTLEKFGAMDYTIVVSATASDPAPLQYLAPYAGCAMGEEFMENGKHVLIVYDDLSKHAVAYRTMSLLLRRPPGREAYPGDIFYIHSKLLERAAKLSDELGGGSMTALPIIETLAGDVTAYIPTNVISITDGQIFLEADLFASGVRPAINPGISVSRVGGSAQIKAMKQVAGMLRLELAQYRELAAFAQFSSDLDKETRRKIEKGKRLMEVLKQDQYSPMPVEDQIIILYAAVNDYLNNIPVEHIKRFEKELLEYVRTHEAELRKMIIDKKEIDEEVKSRLDKVISDFLASFKYEE</sequence>
<dbReference type="FunFam" id="2.40.30.20:FF:000001">
    <property type="entry name" value="ATP synthase subunit alpha"/>
    <property type="match status" value="1"/>
</dbReference>
<dbReference type="PANTHER" id="PTHR48082">
    <property type="entry name" value="ATP SYNTHASE SUBUNIT ALPHA, MITOCHONDRIAL"/>
    <property type="match status" value="1"/>
</dbReference>
<evidence type="ECO:0000256" key="9">
    <source>
        <dbReference type="ARBA" id="ARBA00023136"/>
    </source>
</evidence>
<dbReference type="GO" id="GO:0005524">
    <property type="term" value="F:ATP binding"/>
    <property type="evidence" value="ECO:0007669"/>
    <property type="project" value="UniProtKB-UniRule"/>
</dbReference>
<organism evidence="16 17">
    <name type="scientific">Caloramator fervidus</name>
    <dbReference type="NCBI Taxonomy" id="29344"/>
    <lineage>
        <taxon>Bacteria</taxon>
        <taxon>Bacillati</taxon>
        <taxon>Bacillota</taxon>
        <taxon>Clostridia</taxon>
        <taxon>Eubacteriales</taxon>
        <taxon>Clostridiaceae</taxon>
        <taxon>Caloramator</taxon>
    </lineage>
</organism>
<dbReference type="RefSeq" id="WP_103895126.1">
    <property type="nucleotide sequence ID" value="NZ_FNUK01000001.1"/>
</dbReference>
<dbReference type="InterPro" id="IPR004100">
    <property type="entry name" value="ATPase_F1/V1/A1_a/bsu_N"/>
</dbReference>
<gene>
    <name evidence="12" type="primary">atpA</name>
    <name evidence="16" type="ORF">SAMN05660865_00092</name>
</gene>
<protein>
    <recommendedName>
        <fullName evidence="12">ATP synthase subunit alpha</fullName>
        <ecNumber evidence="12">7.1.2.2</ecNumber>
    </recommendedName>
    <alternativeName>
        <fullName evidence="12">ATP synthase F1 sector subunit alpha</fullName>
    </alternativeName>
    <alternativeName>
        <fullName evidence="12">F-ATPase subunit alpha</fullName>
    </alternativeName>
</protein>
<keyword evidence="3 12" id="KW-0813">Transport</keyword>
<dbReference type="PIRSF" id="PIRSF039088">
    <property type="entry name" value="F_ATPase_subunit_alpha"/>
    <property type="match status" value="1"/>
</dbReference>
<keyword evidence="5 12" id="KW-0547">Nucleotide-binding</keyword>
<feature type="domain" description="ATPase F1/V1/A1 complex alpha/beta subunit nucleotide-binding" evidence="13">
    <location>
        <begin position="148"/>
        <end position="363"/>
    </location>
</feature>
<evidence type="ECO:0000256" key="6">
    <source>
        <dbReference type="ARBA" id="ARBA00022840"/>
    </source>
</evidence>
<dbReference type="PANTHER" id="PTHR48082:SF2">
    <property type="entry name" value="ATP SYNTHASE SUBUNIT ALPHA, MITOCHONDRIAL"/>
    <property type="match status" value="1"/>
</dbReference>
<feature type="domain" description="ATP synthase alpha subunit C-terminal" evidence="14">
    <location>
        <begin position="370"/>
        <end position="495"/>
    </location>
</feature>
<evidence type="ECO:0000259" key="15">
    <source>
        <dbReference type="Pfam" id="PF02874"/>
    </source>
</evidence>
<dbReference type="InterPro" id="IPR023366">
    <property type="entry name" value="ATP_synth_asu-like_sf"/>
</dbReference>
<evidence type="ECO:0000256" key="10">
    <source>
        <dbReference type="ARBA" id="ARBA00023196"/>
    </source>
</evidence>
<dbReference type="GO" id="GO:0045259">
    <property type="term" value="C:proton-transporting ATP synthase complex"/>
    <property type="evidence" value="ECO:0007669"/>
    <property type="project" value="UniProtKB-KW"/>
</dbReference>
<comment type="catalytic activity">
    <reaction evidence="12">
        <text>ATP + H2O + 4 H(+)(in) = ADP + phosphate + 5 H(+)(out)</text>
        <dbReference type="Rhea" id="RHEA:57720"/>
        <dbReference type="ChEBI" id="CHEBI:15377"/>
        <dbReference type="ChEBI" id="CHEBI:15378"/>
        <dbReference type="ChEBI" id="CHEBI:30616"/>
        <dbReference type="ChEBI" id="CHEBI:43474"/>
        <dbReference type="ChEBI" id="CHEBI:456216"/>
        <dbReference type="EC" id="7.1.2.2"/>
    </reaction>
</comment>
<evidence type="ECO:0000256" key="3">
    <source>
        <dbReference type="ARBA" id="ARBA00022448"/>
    </source>
</evidence>
<dbReference type="NCBIfam" id="TIGR00962">
    <property type="entry name" value="atpA"/>
    <property type="match status" value="1"/>
</dbReference>
<dbReference type="CDD" id="cd18116">
    <property type="entry name" value="ATP-synt_F1_alpha_N"/>
    <property type="match status" value="1"/>
</dbReference>
<keyword evidence="4 12" id="KW-1003">Cell membrane</keyword>
<dbReference type="GO" id="GO:0043531">
    <property type="term" value="F:ADP binding"/>
    <property type="evidence" value="ECO:0007669"/>
    <property type="project" value="TreeGrafter"/>
</dbReference>
<evidence type="ECO:0000256" key="7">
    <source>
        <dbReference type="ARBA" id="ARBA00022967"/>
    </source>
</evidence>
<dbReference type="InterPro" id="IPR000194">
    <property type="entry name" value="ATPase_F1/V1/A1_a/bsu_nucl-bd"/>
</dbReference>
<keyword evidence="12" id="KW-0375">Hydrogen ion transport</keyword>
<dbReference type="InterPro" id="IPR038376">
    <property type="entry name" value="ATP_synth_asu_C_sf"/>
</dbReference>
<evidence type="ECO:0000259" key="14">
    <source>
        <dbReference type="Pfam" id="PF00306"/>
    </source>
</evidence>
<dbReference type="FunFam" id="1.20.150.20:FF:000001">
    <property type="entry name" value="ATP synthase subunit alpha"/>
    <property type="match status" value="1"/>
</dbReference>
<evidence type="ECO:0000256" key="1">
    <source>
        <dbReference type="ARBA" id="ARBA00004170"/>
    </source>
</evidence>
<dbReference type="Proteomes" id="UP000242850">
    <property type="component" value="Unassembled WGS sequence"/>
</dbReference>
<comment type="function">
    <text evidence="12">Produces ATP from ADP in the presence of a proton gradient across the membrane. The alpha chain is a regulatory subunit.</text>
</comment>
<dbReference type="GO" id="GO:0005886">
    <property type="term" value="C:plasma membrane"/>
    <property type="evidence" value="ECO:0007669"/>
    <property type="project" value="UniProtKB-SubCell"/>
</dbReference>
<accession>A0A1H5RMW5</accession>
<feature type="domain" description="ATPase F1/V1/A1 complex alpha/beta subunit N-terminal" evidence="15">
    <location>
        <begin position="26"/>
        <end position="90"/>
    </location>
</feature>
<dbReference type="AlphaFoldDB" id="A0A1H5RMW5"/>
<evidence type="ECO:0000256" key="2">
    <source>
        <dbReference type="ARBA" id="ARBA00008936"/>
    </source>
</evidence>
<dbReference type="Gene3D" id="3.40.50.300">
    <property type="entry name" value="P-loop containing nucleotide triphosphate hydrolases"/>
    <property type="match status" value="1"/>
</dbReference>
<dbReference type="Gene3D" id="2.40.30.20">
    <property type="match status" value="1"/>
</dbReference>
<keyword evidence="11 12" id="KW-0066">ATP synthesis</keyword>
<comment type="similarity">
    <text evidence="2 12">Belongs to the ATPase alpha/beta chains family.</text>
</comment>